<dbReference type="PANTHER" id="PTHR46580:SF4">
    <property type="entry name" value="ATP_GTP-BINDING PROTEIN"/>
    <property type="match status" value="1"/>
</dbReference>
<protein>
    <recommendedName>
        <fullName evidence="4">VCBS repeat-containing protein</fullName>
    </recommendedName>
</protein>
<comment type="caution">
    <text evidence="2">The sequence shown here is derived from an EMBL/GenBank/DDBJ whole genome shotgun (WGS) entry which is preliminary data.</text>
</comment>
<reference evidence="3" key="1">
    <citation type="journal article" date="2019" name="Int. J. Syst. Evol. Microbiol.">
        <title>The Global Catalogue of Microorganisms (GCM) 10K type strain sequencing project: providing services to taxonomists for standard genome sequencing and annotation.</title>
        <authorList>
            <consortium name="The Broad Institute Genomics Platform"/>
            <consortium name="The Broad Institute Genome Sequencing Center for Infectious Disease"/>
            <person name="Wu L."/>
            <person name="Ma J."/>
        </authorList>
    </citation>
    <scope>NUCLEOTIDE SEQUENCE [LARGE SCALE GENOMIC DNA]</scope>
    <source>
        <strain evidence="3">CGMCC 4.7683</strain>
    </source>
</reference>
<dbReference type="InterPro" id="IPR028994">
    <property type="entry name" value="Integrin_alpha_N"/>
</dbReference>
<proteinExistence type="predicted"/>
<dbReference type="EMBL" id="BNAY01000001">
    <property type="protein sequence ID" value="GHH07505.1"/>
    <property type="molecule type" value="Genomic_DNA"/>
</dbReference>
<dbReference type="Proteomes" id="UP000635387">
    <property type="component" value="Unassembled WGS sequence"/>
</dbReference>
<organism evidence="2 3">
    <name type="scientific">Amycolatopsis oliviviridis</name>
    <dbReference type="NCBI Taxonomy" id="1471590"/>
    <lineage>
        <taxon>Bacteria</taxon>
        <taxon>Bacillati</taxon>
        <taxon>Actinomycetota</taxon>
        <taxon>Actinomycetes</taxon>
        <taxon>Pseudonocardiales</taxon>
        <taxon>Pseudonocardiaceae</taxon>
        <taxon>Amycolatopsis</taxon>
    </lineage>
</organism>
<evidence type="ECO:0000313" key="2">
    <source>
        <dbReference type="EMBL" id="GHH07505.1"/>
    </source>
</evidence>
<keyword evidence="3" id="KW-1185">Reference proteome</keyword>
<evidence type="ECO:0008006" key="4">
    <source>
        <dbReference type="Google" id="ProtNLM"/>
    </source>
</evidence>
<dbReference type="Pfam" id="PF13517">
    <property type="entry name" value="FG-GAP_3"/>
    <property type="match status" value="1"/>
</dbReference>
<keyword evidence="1" id="KW-0732">Signal</keyword>
<dbReference type="InterPro" id="IPR038765">
    <property type="entry name" value="Papain-like_cys_pep_sf"/>
</dbReference>
<dbReference type="SUPFAM" id="SSF54001">
    <property type="entry name" value="Cysteine proteinases"/>
    <property type="match status" value="1"/>
</dbReference>
<dbReference type="InterPro" id="IPR013517">
    <property type="entry name" value="FG-GAP"/>
</dbReference>
<dbReference type="SUPFAM" id="SSF69318">
    <property type="entry name" value="Integrin alpha N-terminal domain"/>
    <property type="match status" value="1"/>
</dbReference>
<name>A0ABQ3L9P7_9PSEU</name>
<evidence type="ECO:0000256" key="1">
    <source>
        <dbReference type="ARBA" id="ARBA00022729"/>
    </source>
</evidence>
<dbReference type="Gene3D" id="3.90.1720.10">
    <property type="entry name" value="endopeptidase domain like (from Nostoc punctiforme)"/>
    <property type="match status" value="1"/>
</dbReference>
<evidence type="ECO:0000313" key="3">
    <source>
        <dbReference type="Proteomes" id="UP000635387"/>
    </source>
</evidence>
<gene>
    <name evidence="2" type="ORF">GCM10017790_14350</name>
</gene>
<accession>A0ABQ3L9P7</accession>
<dbReference type="Gene3D" id="2.130.10.130">
    <property type="entry name" value="Integrin alpha, N-terminal"/>
    <property type="match status" value="1"/>
</dbReference>
<sequence>MAASLITPASAATVASEIGGPITRGEVLSRAQYWIDQRVPYSQTSSYPDPQGVRYRQDCSGYVSMAWHLPKLPGGGDYSTATITQVTDRIPRSDLQPGDALWRRDGSVQHIALFVRWEDGGRPVVREEPDFGLYAREKTWSADYANTFTPLRYRNIDASVPRPVDRTVGDVTGDGYADLTAVDADGRLAVFGNGFLRSDWGGVPFRDRLWQTANTNWKQDAKSISVADVTGDGYADFVVLTATGKLQIYANGSLVNGDNSPFTGVYREYTNWAGATHIATGDINHDGWADLVATMADGTMQVFFNTKEIGDNALPFRGVAMTYTSGWGADVRDIAVGDVTGDGYGDLVAIRDDGSLTVFGNGILLPGNNGWPFLNPTWSIKAGWNQVDGIAVSDVTGDGYADLMGVTTAGELQVYGNVIGNTGGKDYYQGAHWRYPGWTGVHHIA</sequence>
<dbReference type="PANTHER" id="PTHR46580">
    <property type="entry name" value="SENSOR KINASE-RELATED"/>
    <property type="match status" value="1"/>
</dbReference>